<dbReference type="Pfam" id="PF01498">
    <property type="entry name" value="HTH_Tnp_Tc3_2"/>
    <property type="match status" value="1"/>
</dbReference>
<dbReference type="GO" id="GO:0015074">
    <property type="term" value="P:DNA integration"/>
    <property type="evidence" value="ECO:0007669"/>
    <property type="project" value="InterPro"/>
</dbReference>
<protein>
    <submittedName>
        <fullName evidence="3">Transposable element Tcb1 transposase</fullName>
    </submittedName>
</protein>
<feature type="region of interest" description="Disordered" evidence="1">
    <location>
        <begin position="1"/>
        <end position="21"/>
    </location>
</feature>
<evidence type="ECO:0000256" key="1">
    <source>
        <dbReference type="SAM" id="MobiDB-lite"/>
    </source>
</evidence>
<dbReference type="InterPro" id="IPR036397">
    <property type="entry name" value="RNaseH_sf"/>
</dbReference>
<gene>
    <name evidence="3" type="ORF">TNCV_2483601</name>
</gene>
<keyword evidence="4" id="KW-1185">Reference proteome</keyword>
<evidence type="ECO:0000313" key="3">
    <source>
        <dbReference type="EMBL" id="GFY25239.1"/>
    </source>
</evidence>
<dbReference type="Proteomes" id="UP000887159">
    <property type="component" value="Unassembled WGS sequence"/>
</dbReference>
<reference evidence="3" key="1">
    <citation type="submission" date="2020-08" db="EMBL/GenBank/DDBJ databases">
        <title>Multicomponent nature underlies the extraordinary mechanical properties of spider dragline silk.</title>
        <authorList>
            <person name="Kono N."/>
            <person name="Nakamura H."/>
            <person name="Mori M."/>
            <person name="Yoshida Y."/>
            <person name="Ohtoshi R."/>
            <person name="Malay A.D."/>
            <person name="Moran D.A.P."/>
            <person name="Tomita M."/>
            <person name="Numata K."/>
            <person name="Arakawa K."/>
        </authorList>
    </citation>
    <scope>NUCLEOTIDE SEQUENCE</scope>
</reference>
<dbReference type="GO" id="GO:0003677">
    <property type="term" value="F:DNA binding"/>
    <property type="evidence" value="ECO:0007669"/>
    <property type="project" value="InterPro"/>
</dbReference>
<evidence type="ECO:0000259" key="2">
    <source>
        <dbReference type="Pfam" id="PF01498"/>
    </source>
</evidence>
<sequence length="240" mass="27251">MQEGTTDRRGRSHPSQCTNSREDRQIVRMAVMDRSVTSQTIAEHIESVTHHSVSARTIGRRLQQSGLSARRPLFGLPLTQNHRRLLRQLCDERRTWVAKWNEIVFTVHLSGTINSQGYISKVLEPVVLPYLQGLSTAIFQQDKTRSHVTCIVQRFFVNHQIELLPCPALSPDLSPIENMWAMVTQRLTQITPSGATPDQLWQRVEVAWSAVPEEHIQSLFESMPRRVAAVISNNGGYSGY</sequence>
<comment type="caution">
    <text evidence="3">The sequence shown here is derived from an EMBL/GenBank/DDBJ whole genome shotgun (WGS) entry which is preliminary data.</text>
</comment>
<organism evidence="3 4">
    <name type="scientific">Trichonephila clavipes</name>
    <name type="common">Golden silk orbweaver</name>
    <name type="synonym">Nephila clavipes</name>
    <dbReference type="NCBI Taxonomy" id="2585209"/>
    <lineage>
        <taxon>Eukaryota</taxon>
        <taxon>Metazoa</taxon>
        <taxon>Ecdysozoa</taxon>
        <taxon>Arthropoda</taxon>
        <taxon>Chelicerata</taxon>
        <taxon>Arachnida</taxon>
        <taxon>Araneae</taxon>
        <taxon>Araneomorphae</taxon>
        <taxon>Entelegynae</taxon>
        <taxon>Araneoidea</taxon>
        <taxon>Nephilidae</taxon>
        <taxon>Trichonephila</taxon>
    </lineage>
</organism>
<proteinExistence type="predicted"/>
<dbReference type="AlphaFoldDB" id="A0A8X6VZC0"/>
<dbReference type="Gene3D" id="3.30.420.10">
    <property type="entry name" value="Ribonuclease H-like superfamily/Ribonuclease H"/>
    <property type="match status" value="1"/>
</dbReference>
<dbReference type="GO" id="GO:0006313">
    <property type="term" value="P:DNA transposition"/>
    <property type="evidence" value="ECO:0007669"/>
    <property type="project" value="InterPro"/>
</dbReference>
<name>A0A8X6VZC0_TRICX</name>
<dbReference type="InterPro" id="IPR002492">
    <property type="entry name" value="Transposase_Tc1-like"/>
</dbReference>
<dbReference type="EMBL" id="BMAU01021371">
    <property type="protein sequence ID" value="GFY25239.1"/>
    <property type="molecule type" value="Genomic_DNA"/>
</dbReference>
<evidence type="ECO:0000313" key="4">
    <source>
        <dbReference type="Proteomes" id="UP000887159"/>
    </source>
</evidence>
<accession>A0A8X6VZC0</accession>
<feature type="domain" description="Transposase Tc1-like" evidence="2">
    <location>
        <begin position="23"/>
        <end position="84"/>
    </location>
</feature>